<dbReference type="AlphaFoldDB" id="A0A0N4TJ65"/>
<gene>
    <name evidence="1" type="ORF">BPAG_LOCUS8288</name>
</gene>
<dbReference type="WBParaSite" id="BPAG_0000832601-mRNA-1">
    <property type="protein sequence ID" value="BPAG_0000832601-mRNA-1"/>
    <property type="gene ID" value="BPAG_0000832601"/>
</dbReference>
<dbReference type="Proteomes" id="UP000278627">
    <property type="component" value="Unassembled WGS sequence"/>
</dbReference>
<accession>A0A0N4TJ65</accession>
<reference evidence="3" key="1">
    <citation type="submission" date="2017-02" db="UniProtKB">
        <authorList>
            <consortium name="WormBaseParasite"/>
        </authorList>
    </citation>
    <scope>IDENTIFICATION</scope>
</reference>
<name>A0A0N4TJ65_BRUPA</name>
<evidence type="ECO:0000313" key="2">
    <source>
        <dbReference type="Proteomes" id="UP000278627"/>
    </source>
</evidence>
<organism evidence="3">
    <name type="scientific">Brugia pahangi</name>
    <name type="common">Filarial nematode worm</name>
    <dbReference type="NCBI Taxonomy" id="6280"/>
    <lineage>
        <taxon>Eukaryota</taxon>
        <taxon>Metazoa</taxon>
        <taxon>Ecdysozoa</taxon>
        <taxon>Nematoda</taxon>
        <taxon>Chromadorea</taxon>
        <taxon>Rhabditida</taxon>
        <taxon>Spirurina</taxon>
        <taxon>Spiruromorpha</taxon>
        <taxon>Filarioidea</taxon>
        <taxon>Onchocercidae</taxon>
        <taxon>Brugia</taxon>
    </lineage>
</organism>
<reference evidence="1 2" key="2">
    <citation type="submission" date="2018-11" db="EMBL/GenBank/DDBJ databases">
        <authorList>
            <consortium name="Pathogen Informatics"/>
        </authorList>
    </citation>
    <scope>NUCLEOTIDE SEQUENCE [LARGE SCALE GENOMIC DNA]</scope>
</reference>
<proteinExistence type="predicted"/>
<keyword evidence="2" id="KW-1185">Reference proteome</keyword>
<evidence type="ECO:0000313" key="3">
    <source>
        <dbReference type="WBParaSite" id="BPAG_0000832601-mRNA-1"/>
    </source>
</evidence>
<protein>
    <submittedName>
        <fullName evidence="3">Transposase</fullName>
    </submittedName>
</protein>
<dbReference type="EMBL" id="UZAD01013133">
    <property type="protein sequence ID" value="VDN89474.1"/>
    <property type="molecule type" value="Genomic_DNA"/>
</dbReference>
<evidence type="ECO:0000313" key="1">
    <source>
        <dbReference type="EMBL" id="VDN89474.1"/>
    </source>
</evidence>
<sequence length="120" mass="13920">MNNCSSKGKKGKAQYELQMMTFHAQQPILMTDVSDAWTNGGDNSRKSALIRGKNRRCGHHDNYSAKKKIFYHIIFYDTSLFYELNNAQAVQKRRVKQKEVILIKTNTEIAQQLRSQGFDF</sequence>